<keyword evidence="1" id="KW-0805">Transcription regulation</keyword>
<gene>
    <name evidence="5" type="ORF">JT362_27105</name>
</gene>
<comment type="caution">
    <text evidence="5">The sequence shown here is derived from an EMBL/GenBank/DDBJ whole genome shotgun (WGS) entry which is preliminary data.</text>
</comment>
<proteinExistence type="predicted"/>
<dbReference type="RefSeq" id="WP_260194657.1">
    <property type="nucleotide sequence ID" value="NZ_JAFFZE010000022.1"/>
</dbReference>
<evidence type="ECO:0000256" key="3">
    <source>
        <dbReference type="ARBA" id="ARBA00023163"/>
    </source>
</evidence>
<dbReference type="InterPro" id="IPR036527">
    <property type="entry name" value="SCP2_sterol-bd_dom_sf"/>
</dbReference>
<dbReference type="Gene3D" id="3.30.1050.10">
    <property type="entry name" value="SCP2 sterol-binding domain"/>
    <property type="match status" value="1"/>
</dbReference>
<dbReference type="PANTHER" id="PTHR33204">
    <property type="entry name" value="TRANSCRIPTIONAL REGULATOR, MARR FAMILY"/>
    <property type="match status" value="1"/>
</dbReference>
<protein>
    <submittedName>
        <fullName evidence="5">Transcriptional regulator</fullName>
    </submittedName>
</protein>
<evidence type="ECO:0000259" key="4">
    <source>
        <dbReference type="PROSITE" id="PS51118"/>
    </source>
</evidence>
<evidence type="ECO:0000313" key="6">
    <source>
        <dbReference type="Proteomes" id="UP001156441"/>
    </source>
</evidence>
<evidence type="ECO:0000256" key="2">
    <source>
        <dbReference type="ARBA" id="ARBA00023125"/>
    </source>
</evidence>
<keyword evidence="2" id="KW-0238">DNA-binding</keyword>
<dbReference type="Pfam" id="PF01638">
    <property type="entry name" value="HxlR"/>
    <property type="match status" value="1"/>
</dbReference>
<keyword evidence="6" id="KW-1185">Reference proteome</keyword>
<dbReference type="SUPFAM" id="SSF46785">
    <property type="entry name" value="Winged helix' DNA-binding domain"/>
    <property type="match status" value="1"/>
</dbReference>
<accession>A0ABT2JGD0</accession>
<evidence type="ECO:0000256" key="1">
    <source>
        <dbReference type="ARBA" id="ARBA00023015"/>
    </source>
</evidence>
<dbReference type="Proteomes" id="UP001156441">
    <property type="component" value="Unassembled WGS sequence"/>
</dbReference>
<dbReference type="InterPro" id="IPR036388">
    <property type="entry name" value="WH-like_DNA-bd_sf"/>
</dbReference>
<dbReference type="InterPro" id="IPR036390">
    <property type="entry name" value="WH_DNA-bd_sf"/>
</dbReference>
<dbReference type="PROSITE" id="PS51118">
    <property type="entry name" value="HTH_HXLR"/>
    <property type="match status" value="1"/>
</dbReference>
<dbReference type="Gene3D" id="1.10.10.10">
    <property type="entry name" value="Winged helix-like DNA-binding domain superfamily/Winged helix DNA-binding domain"/>
    <property type="match status" value="1"/>
</dbReference>
<dbReference type="PANTHER" id="PTHR33204:SF18">
    <property type="entry name" value="TRANSCRIPTIONAL REGULATORY PROTEIN"/>
    <property type="match status" value="1"/>
</dbReference>
<reference evidence="5 6" key="1">
    <citation type="submission" date="2021-02" db="EMBL/GenBank/DDBJ databases">
        <title>Actinophytocola xerophila sp. nov., isolated from soil of cotton cropping field.</title>
        <authorList>
            <person name="Huang R."/>
            <person name="Chen X."/>
            <person name="Ge X."/>
            <person name="Liu W."/>
        </authorList>
    </citation>
    <scope>NUCLEOTIDE SEQUENCE [LARGE SCALE GENOMIC DNA]</scope>
    <source>
        <strain evidence="5 6">S1-96</strain>
    </source>
</reference>
<organism evidence="5 6">
    <name type="scientific">Actinophytocola gossypii</name>
    <dbReference type="NCBI Taxonomy" id="2812003"/>
    <lineage>
        <taxon>Bacteria</taxon>
        <taxon>Bacillati</taxon>
        <taxon>Actinomycetota</taxon>
        <taxon>Actinomycetes</taxon>
        <taxon>Pseudonocardiales</taxon>
        <taxon>Pseudonocardiaceae</taxon>
    </lineage>
</organism>
<keyword evidence="3" id="KW-0804">Transcription</keyword>
<dbReference type="EMBL" id="JAFFZE010000022">
    <property type="protein sequence ID" value="MCT2586796.1"/>
    <property type="molecule type" value="Genomic_DNA"/>
</dbReference>
<dbReference type="SUPFAM" id="SSF55718">
    <property type="entry name" value="SCP-like"/>
    <property type="match status" value="1"/>
</dbReference>
<sequence>MVTPMRYGQFCGLARAMELVGEPWAMLVVRDLLLGPKSVDQLHRTLPRVPAETLSARLRELATGGVVRPARGLAGEDTAGEVYELTEYGKELDEIVVRFGLWGARSLGEPAEGDTFSLDIAILSLYTMFRQEAAHWLRVTYEIHFGATVVHAIVDDGELTVAEGPCPDADLVIEALGNIKPMYAGEITAEEALASGLVRVRGDSALLARFTELFVIPTAPVVPHTV</sequence>
<feature type="domain" description="HTH hxlR-type" evidence="4">
    <location>
        <begin position="11"/>
        <end position="111"/>
    </location>
</feature>
<name>A0ABT2JGD0_9PSEU</name>
<dbReference type="InterPro" id="IPR002577">
    <property type="entry name" value="HTH_HxlR"/>
</dbReference>
<evidence type="ECO:0000313" key="5">
    <source>
        <dbReference type="EMBL" id="MCT2586796.1"/>
    </source>
</evidence>